<dbReference type="PANTHER" id="PTHR37422:SF13">
    <property type="entry name" value="LIPOPOLYSACCHARIDE BIOSYNTHESIS PROTEIN PA4999-RELATED"/>
    <property type="match status" value="1"/>
</dbReference>
<reference evidence="7 8" key="1">
    <citation type="submission" date="2013-03" db="EMBL/GenBank/DDBJ databases">
        <authorList>
            <person name="Harkins D.M."/>
            <person name="Durkin A.S."/>
            <person name="Brinkac L.M."/>
            <person name="Haft D.H."/>
            <person name="Selengut J.D."/>
            <person name="Sanka R."/>
            <person name="DePew J."/>
            <person name="Purushe J."/>
            <person name="Galloway R.L."/>
            <person name="Vinetz J.M."/>
            <person name="Sutton G.G."/>
            <person name="Nierman W.C."/>
            <person name="Fouts D.E."/>
        </authorList>
    </citation>
    <scope>NUCLEOTIDE SEQUENCE [LARGE SCALE GENOMIC DNA]</scope>
    <source>
        <strain evidence="7 8">Waz Holland</strain>
    </source>
</reference>
<keyword evidence="4 5" id="KW-0472">Membrane</keyword>
<accession>N1W0S3</accession>
<dbReference type="EMBL" id="AOGY02000065">
    <property type="protein sequence ID" value="EMY68633.1"/>
    <property type="molecule type" value="Genomic_DNA"/>
</dbReference>
<evidence type="ECO:0000256" key="3">
    <source>
        <dbReference type="ARBA" id="ARBA00022989"/>
    </source>
</evidence>
<evidence type="ECO:0000256" key="1">
    <source>
        <dbReference type="ARBA" id="ARBA00004141"/>
    </source>
</evidence>
<evidence type="ECO:0000313" key="8">
    <source>
        <dbReference type="Proteomes" id="UP000012227"/>
    </source>
</evidence>
<dbReference type="GO" id="GO:0016020">
    <property type="term" value="C:membrane"/>
    <property type="evidence" value="ECO:0007669"/>
    <property type="project" value="UniProtKB-SubCell"/>
</dbReference>
<dbReference type="RefSeq" id="WP_002986940.1">
    <property type="nucleotide sequence ID" value="NZ_AOGY02000065.1"/>
</dbReference>
<feature type="transmembrane region" description="Helical" evidence="5">
    <location>
        <begin position="166"/>
        <end position="188"/>
    </location>
</feature>
<name>N1W0S3_9LEPT</name>
<feature type="transmembrane region" description="Helical" evidence="5">
    <location>
        <begin position="356"/>
        <end position="376"/>
    </location>
</feature>
<comment type="caution">
    <text evidence="7">The sequence shown here is derived from an EMBL/GenBank/DDBJ whole genome shotgun (WGS) entry which is preliminary data.</text>
</comment>
<dbReference type="PANTHER" id="PTHR37422">
    <property type="entry name" value="TEICHURONIC ACID BIOSYNTHESIS PROTEIN TUAE"/>
    <property type="match status" value="1"/>
</dbReference>
<organism evidence="7 8">
    <name type="scientific">Leptospira vanthielii serovar Holland str. Waz Holland = ATCC 700522</name>
    <dbReference type="NCBI Taxonomy" id="1218591"/>
    <lineage>
        <taxon>Bacteria</taxon>
        <taxon>Pseudomonadati</taxon>
        <taxon>Spirochaetota</taxon>
        <taxon>Spirochaetia</taxon>
        <taxon>Leptospirales</taxon>
        <taxon>Leptospiraceae</taxon>
        <taxon>Leptospira</taxon>
    </lineage>
</organism>
<feature type="transmembrane region" description="Helical" evidence="5">
    <location>
        <begin position="255"/>
        <end position="274"/>
    </location>
</feature>
<dbReference type="Proteomes" id="UP000012227">
    <property type="component" value="Unassembled WGS sequence"/>
</dbReference>
<gene>
    <name evidence="7" type="ORF">LEP1GSC199_1777</name>
</gene>
<evidence type="ECO:0000256" key="4">
    <source>
        <dbReference type="ARBA" id="ARBA00023136"/>
    </source>
</evidence>
<dbReference type="GO" id="GO:0016874">
    <property type="term" value="F:ligase activity"/>
    <property type="evidence" value="ECO:0007669"/>
    <property type="project" value="UniProtKB-KW"/>
</dbReference>
<feature type="transmembrane region" description="Helical" evidence="5">
    <location>
        <begin position="388"/>
        <end position="407"/>
    </location>
</feature>
<comment type="subcellular location">
    <subcellularLocation>
        <location evidence="1">Membrane</location>
        <topology evidence="1">Multi-pass membrane protein</topology>
    </subcellularLocation>
</comment>
<feature type="transmembrane region" description="Helical" evidence="5">
    <location>
        <begin position="209"/>
        <end position="227"/>
    </location>
</feature>
<feature type="transmembrane region" description="Helical" evidence="5">
    <location>
        <begin position="57"/>
        <end position="78"/>
    </location>
</feature>
<dbReference type="InterPro" id="IPR051533">
    <property type="entry name" value="WaaL-like"/>
</dbReference>
<keyword evidence="7" id="KW-0436">Ligase</keyword>
<feature type="transmembrane region" description="Helical" evidence="5">
    <location>
        <begin position="445"/>
        <end position="464"/>
    </location>
</feature>
<feature type="transmembrane region" description="Helical" evidence="5">
    <location>
        <begin position="12"/>
        <end position="42"/>
    </location>
</feature>
<evidence type="ECO:0000256" key="2">
    <source>
        <dbReference type="ARBA" id="ARBA00022692"/>
    </source>
</evidence>
<dbReference type="AlphaFoldDB" id="N1W0S3"/>
<evidence type="ECO:0000313" key="7">
    <source>
        <dbReference type="EMBL" id="EMY68633.1"/>
    </source>
</evidence>
<feature type="transmembrane region" description="Helical" evidence="5">
    <location>
        <begin position="115"/>
        <end position="135"/>
    </location>
</feature>
<evidence type="ECO:0000256" key="5">
    <source>
        <dbReference type="SAM" id="Phobius"/>
    </source>
</evidence>
<keyword evidence="2 5" id="KW-0812">Transmembrane</keyword>
<dbReference type="InterPro" id="IPR007016">
    <property type="entry name" value="O-antigen_ligase-rel_domated"/>
</dbReference>
<dbReference type="STRING" id="1218591.LEP1GSC199_1777"/>
<feature type="domain" description="O-antigen ligase-related" evidence="6">
    <location>
        <begin position="218"/>
        <end position="371"/>
    </location>
</feature>
<dbReference type="Pfam" id="PF04932">
    <property type="entry name" value="Wzy_C"/>
    <property type="match status" value="1"/>
</dbReference>
<sequence>MIGKETFHKISVVFLYLFFILSPFSISLSQIFAGTSLFFLFLDSAWQKKLPRFESHFLFWLLLYLSFLITPVLHWDVVDWKRTLMKSEFGDIWMGFLLLHHSRLTWNQKKILKRAVEIGAVFLILSGIISLLFPYRLAPFVMDGFQYLTGRRLPHQLANVMGKFPLYLPIGFQSTHLTYGGLLALYLPSIFVRTLRNFNIFRKKARHKLSLIYLLGFSFLGLVLLFLNQSRSVWFGLLFGFILLSLQKKVSIKKILPWIGFGLLGILFLSFLLYQHNWLFQRAIDDIFAKRSLENQRVWIHKMNFGILKDSFFGGIGSGNYPSEFISKAIPLVKEWPELYYDLSITPKSHAHFDFLHFWILGGLVSVISFFGFLYLTTKNILTVNKHTFFYLGFFTIIFAGSFQCFLLDDEVLLPFLGILCLLPKSKPKSDDLEKRQIRKIQNKVYGLLLFWILISSIGAFYLTKTPAKELFIHRVRTETNSPFPLAQSSINANGPVALPSGTKELYFKLSGCLDHKINFDTDAQVRENPIQIKIHWEGTIEGDLPDSLVLETRKRESFDQDKEYRVQSERIVKKETILNDRKIVSILVNPKAYLGSGVEFIDFGFLYSWKGENPFLPAIEISGNCD</sequence>
<evidence type="ECO:0000259" key="6">
    <source>
        <dbReference type="Pfam" id="PF04932"/>
    </source>
</evidence>
<keyword evidence="3 5" id="KW-1133">Transmembrane helix</keyword>
<protein>
    <submittedName>
        <fullName evidence="7">O-antigen ligase</fullName>
    </submittedName>
</protein>
<proteinExistence type="predicted"/>